<dbReference type="InterPro" id="IPR013098">
    <property type="entry name" value="Ig_I-set"/>
</dbReference>
<dbReference type="PANTHER" id="PTHR10075">
    <property type="entry name" value="BASIGIN RELATED"/>
    <property type="match status" value="1"/>
</dbReference>
<evidence type="ECO:0000256" key="1">
    <source>
        <dbReference type="ARBA" id="ARBA00023319"/>
    </source>
</evidence>
<feature type="compositionally biased region" description="Basic and acidic residues" evidence="2">
    <location>
        <begin position="647"/>
        <end position="704"/>
    </location>
</feature>
<feature type="compositionally biased region" description="Low complexity" evidence="2">
    <location>
        <begin position="1139"/>
        <end position="1153"/>
    </location>
</feature>
<feature type="domain" description="Ig-like" evidence="3">
    <location>
        <begin position="80"/>
        <end position="171"/>
    </location>
</feature>
<feature type="domain" description="Ig-like" evidence="3">
    <location>
        <begin position="444"/>
        <end position="534"/>
    </location>
</feature>
<dbReference type="Pfam" id="PF13927">
    <property type="entry name" value="Ig_3"/>
    <property type="match status" value="2"/>
</dbReference>
<feature type="domain" description="Ig-like" evidence="3">
    <location>
        <begin position="267"/>
        <end position="349"/>
    </location>
</feature>
<dbReference type="GO" id="GO:0007411">
    <property type="term" value="P:axon guidance"/>
    <property type="evidence" value="ECO:0007669"/>
    <property type="project" value="TreeGrafter"/>
</dbReference>
<comment type="caution">
    <text evidence="4">The sequence shown here is derived from an EMBL/GenBank/DDBJ whole genome shotgun (WGS) entry which is preliminary data.</text>
</comment>
<feature type="compositionally biased region" description="Polar residues" evidence="2">
    <location>
        <begin position="1453"/>
        <end position="1477"/>
    </location>
</feature>
<dbReference type="GO" id="GO:0030424">
    <property type="term" value="C:axon"/>
    <property type="evidence" value="ECO:0007669"/>
    <property type="project" value="TreeGrafter"/>
</dbReference>
<keyword evidence="5" id="KW-1185">Reference proteome</keyword>
<proteinExistence type="predicted"/>
<dbReference type="SUPFAM" id="SSF48726">
    <property type="entry name" value="Immunoglobulin"/>
    <property type="match status" value="4"/>
</dbReference>
<feature type="compositionally biased region" description="Pro residues" evidence="2">
    <location>
        <begin position="1287"/>
        <end position="1300"/>
    </location>
</feature>
<feature type="region of interest" description="Disordered" evidence="2">
    <location>
        <begin position="584"/>
        <end position="611"/>
    </location>
</feature>
<protein>
    <recommendedName>
        <fullName evidence="3">Ig-like domain-containing protein</fullName>
    </recommendedName>
</protein>
<dbReference type="VEuPathDB" id="VectorBase:HLOH_051340"/>
<gene>
    <name evidence="4" type="ORF">HPB48_018657</name>
</gene>
<feature type="region of interest" description="Disordered" evidence="2">
    <location>
        <begin position="643"/>
        <end position="783"/>
    </location>
</feature>
<feature type="region of interest" description="Disordered" evidence="2">
    <location>
        <begin position="1526"/>
        <end position="1550"/>
    </location>
</feature>
<dbReference type="InterPro" id="IPR003598">
    <property type="entry name" value="Ig_sub2"/>
</dbReference>
<sequence length="1669" mass="184859">MASRGHQARAPRAVQKASQKLTCWPSVRTSWNAARSTGPLMPLPKSGGQPCGSVSFWLLVVLSGLLFSSGLAQRKPGSRPRKTVSYYGHKEVQEGESFIVYCFADTRSKISWTKDGWPLRHWSPWRAYYVSEYVRQDFTISRLEVPAADADFSGGYSCTRDSTTKHFVQVTAPRDPARPQPACHVLVPGESVRLRCQAAGADGDKPDWFKDEQPLLPNNDRFLATNNTLEIRKAREDDAGAYGCSRGSQRDANASLAITHVLQLVTPVRVEPVHATVDAPMGARIHLECRAYARPEPRVSWLFNGGLSHVRSPLLSIENVSASQAGSYTCSASHQRCERLAAESDVAVNVFESTIRTNERFPGSGITLTPGDEQLRLKCDYPADRRAKIIWLKENVSVSGDKYTIDREDQALVINRPAAGDVGNYSCVALGKIINETAVIVVGLKVAIVTSRSREFRAGKDGFLSCTVDGFPRPSVRWFRNGHLLNAYGSTKFKYGGPHGHDYGTIVIRRLNKRDDAVFTCVVDNGHSQGRAVFEIIVGAAQSPLWPFILVLAEVAFVTGVAYMYEKDNREAFIAAFTKPRRESKREASFTKPRRESKREATPAAPEKKGCSDSDIFRFVHCVESSGGVFMDDLRHRRQSANLIPRADIDSDSKQETPPRDEQATTDMDKEPRVDFRPAQKTRRGTESPEKKTKEKLMSEEERRRRSSGAEWALKEEKSAPEPLKDATTVFPPPEEEPRKEAAGQVVPQAEEAMDQPRFQDSETSSMGAPIMERTKVVKKRRSLLRPGHETVYEEIRRDSVLIPHGKDAEIVGIGYDRLSLGGRTGEADMFGPPRAVEFIYDTMRQARLGRDKGKPKAESEYSLPILDEEFLAEWQTTRLVPPGLAEHMVERDKPLGKKQSADRLEVDQYEGAFRIPPTHEPKHIESSEAGKRLPTVTRIIWRERGAQPTTPRHTAPQAKKSCTESDVLKSISVVESLEDVLADLRYPRKSADMTLQADEEASYPKLPGLKEYAFQKRPSYAFPMPSESVKPVSARTTVVGDYSDKTRPHAFLVTSRPASAVPAGATIVPEYADKKRPSEAFTAPYKPVRPVHAETAEVQEHARKKRPSDAFPLPYKPARLEHAGEVVQEYADKKRPSDASSVSSKPSRPAPAEMTEVQEHARKKRPSDAFPAPYKLAKPAPVEETALPEYADKKRPSDALSVPYKPARPVPEEATAIQKHAGKKRPSDAFPAPARPDPTRETAFQEYADKKRPSGRFLVPYTPSPLVLAEVNAVQEYSDERRPSGPFSPPSKPARPPPAGETAVEDSEGTNLPVQRHGSLSPRGGAVSTAGAPEPHSEPKESSEEPMPLVLHGDESLAEPSEQTVIREATYPVSTVTESEICEKSVPQSSLSGRTPSSSGPPEERPPKHATLLAHAPERALTELSEESLVEESAGSEITLSPTEPESPDGTLAQTAADSTVQESSTRPGPSATESSLVERRRTEVQKVLPLEMMPLVRALEHSVDSFDEKRILYEGLGIPDYSTPVSVPSQSEPPLPSQLFTSSLSPGSDGQSKEEYYYLYFPPFQFAIPARDVDGQMESSPQHQQRRGSRYKLPKKPRRTSRHPHHRMRDRTTSPTSPPHDVADEAGTSSVDEPSTSRGATERVHRGRDRDRRRLEGKHSPPKERGQ</sequence>
<feature type="compositionally biased region" description="Low complexity" evidence="2">
    <location>
        <begin position="1388"/>
        <end position="1402"/>
    </location>
</feature>
<evidence type="ECO:0000259" key="3">
    <source>
        <dbReference type="PROSITE" id="PS50835"/>
    </source>
</evidence>
<feature type="compositionally biased region" description="Basic and acidic residues" evidence="2">
    <location>
        <begin position="1642"/>
        <end position="1669"/>
    </location>
</feature>
<evidence type="ECO:0000313" key="5">
    <source>
        <dbReference type="Proteomes" id="UP000821853"/>
    </source>
</evidence>
<name>A0A9J6GE31_HAELO</name>
<dbReference type="CDD" id="cd00096">
    <property type="entry name" value="Ig"/>
    <property type="match status" value="1"/>
</dbReference>
<dbReference type="InterPro" id="IPR036179">
    <property type="entry name" value="Ig-like_dom_sf"/>
</dbReference>
<accession>A0A9J6GE31</accession>
<dbReference type="Gene3D" id="2.60.40.10">
    <property type="entry name" value="Immunoglobulins"/>
    <property type="match status" value="4"/>
</dbReference>
<dbReference type="PANTHER" id="PTHR10075:SF100">
    <property type="entry name" value="FASCICLIN-2"/>
    <property type="match status" value="1"/>
</dbReference>
<feature type="region of interest" description="Disordered" evidence="2">
    <location>
        <begin position="1077"/>
        <end position="1483"/>
    </location>
</feature>
<evidence type="ECO:0000256" key="2">
    <source>
        <dbReference type="SAM" id="MobiDB-lite"/>
    </source>
</evidence>
<feature type="compositionally biased region" description="Basic residues" evidence="2">
    <location>
        <begin position="1586"/>
        <end position="1611"/>
    </location>
</feature>
<dbReference type="OMA" id="THEPKHI"/>
<dbReference type="EMBL" id="JABSTR010000006">
    <property type="protein sequence ID" value="KAH9373698.1"/>
    <property type="molecule type" value="Genomic_DNA"/>
</dbReference>
<reference evidence="4 5" key="1">
    <citation type="journal article" date="2020" name="Cell">
        <title>Large-Scale Comparative Analyses of Tick Genomes Elucidate Their Genetic Diversity and Vector Capacities.</title>
        <authorList>
            <consortium name="Tick Genome and Microbiome Consortium (TIGMIC)"/>
            <person name="Jia N."/>
            <person name="Wang J."/>
            <person name="Shi W."/>
            <person name="Du L."/>
            <person name="Sun Y."/>
            <person name="Zhan W."/>
            <person name="Jiang J.F."/>
            <person name="Wang Q."/>
            <person name="Zhang B."/>
            <person name="Ji P."/>
            <person name="Bell-Sakyi L."/>
            <person name="Cui X.M."/>
            <person name="Yuan T.T."/>
            <person name="Jiang B.G."/>
            <person name="Yang W.F."/>
            <person name="Lam T.T."/>
            <person name="Chang Q.C."/>
            <person name="Ding S.J."/>
            <person name="Wang X.J."/>
            <person name="Zhu J.G."/>
            <person name="Ruan X.D."/>
            <person name="Zhao L."/>
            <person name="Wei J.T."/>
            <person name="Ye R.Z."/>
            <person name="Que T.C."/>
            <person name="Du C.H."/>
            <person name="Zhou Y.H."/>
            <person name="Cheng J.X."/>
            <person name="Dai P.F."/>
            <person name="Guo W.B."/>
            <person name="Han X.H."/>
            <person name="Huang E.J."/>
            <person name="Li L.F."/>
            <person name="Wei W."/>
            <person name="Gao Y.C."/>
            <person name="Liu J.Z."/>
            <person name="Shao H.Z."/>
            <person name="Wang X."/>
            <person name="Wang C.C."/>
            <person name="Yang T.C."/>
            <person name="Huo Q.B."/>
            <person name="Li W."/>
            <person name="Chen H.Y."/>
            <person name="Chen S.E."/>
            <person name="Zhou L.G."/>
            <person name="Ni X.B."/>
            <person name="Tian J.H."/>
            <person name="Sheng Y."/>
            <person name="Liu T."/>
            <person name="Pan Y.S."/>
            <person name="Xia L.Y."/>
            <person name="Li J."/>
            <person name="Zhao F."/>
            <person name="Cao W.C."/>
        </authorList>
    </citation>
    <scope>NUCLEOTIDE SEQUENCE [LARGE SCALE GENOMIC DNA]</scope>
    <source>
        <strain evidence="4">HaeL-2018</strain>
    </source>
</reference>
<dbReference type="GO" id="GO:0070593">
    <property type="term" value="P:dendrite self-avoidance"/>
    <property type="evidence" value="ECO:0007669"/>
    <property type="project" value="TreeGrafter"/>
</dbReference>
<dbReference type="PROSITE" id="PS50835">
    <property type="entry name" value="IG_LIKE"/>
    <property type="match status" value="5"/>
</dbReference>
<dbReference type="OrthoDB" id="5973910at2759"/>
<feature type="compositionally biased region" description="Basic and acidic residues" evidence="2">
    <location>
        <begin position="713"/>
        <end position="725"/>
    </location>
</feature>
<dbReference type="InterPro" id="IPR013783">
    <property type="entry name" value="Ig-like_fold"/>
</dbReference>
<feature type="compositionally biased region" description="Basic and acidic residues" evidence="2">
    <location>
        <begin position="1092"/>
        <end position="1102"/>
    </location>
</feature>
<dbReference type="GO" id="GO:0007156">
    <property type="term" value="P:homophilic cell adhesion via plasma membrane adhesion molecules"/>
    <property type="evidence" value="ECO:0007669"/>
    <property type="project" value="TreeGrafter"/>
</dbReference>
<dbReference type="Pfam" id="PF07679">
    <property type="entry name" value="I-set"/>
    <property type="match status" value="1"/>
</dbReference>
<evidence type="ECO:0000313" key="4">
    <source>
        <dbReference type="EMBL" id="KAH9373698.1"/>
    </source>
</evidence>
<dbReference type="InterPro" id="IPR007110">
    <property type="entry name" value="Ig-like_dom"/>
</dbReference>
<feature type="compositionally biased region" description="Polar residues" evidence="2">
    <location>
        <begin position="1629"/>
        <end position="1641"/>
    </location>
</feature>
<dbReference type="GO" id="GO:0098632">
    <property type="term" value="F:cell-cell adhesion mediator activity"/>
    <property type="evidence" value="ECO:0007669"/>
    <property type="project" value="TreeGrafter"/>
</dbReference>
<dbReference type="InterPro" id="IPR003599">
    <property type="entry name" value="Ig_sub"/>
</dbReference>
<feature type="domain" description="Ig-like" evidence="3">
    <location>
        <begin position="173"/>
        <end position="259"/>
    </location>
</feature>
<keyword evidence="1" id="KW-0393">Immunoglobulin domain</keyword>
<feature type="region of interest" description="Disordered" evidence="2">
    <location>
        <begin position="1576"/>
        <end position="1669"/>
    </location>
</feature>
<dbReference type="SMART" id="SM00409">
    <property type="entry name" value="IG"/>
    <property type="match status" value="5"/>
</dbReference>
<organism evidence="4 5">
    <name type="scientific">Haemaphysalis longicornis</name>
    <name type="common">Bush tick</name>
    <dbReference type="NCBI Taxonomy" id="44386"/>
    <lineage>
        <taxon>Eukaryota</taxon>
        <taxon>Metazoa</taxon>
        <taxon>Ecdysozoa</taxon>
        <taxon>Arthropoda</taxon>
        <taxon>Chelicerata</taxon>
        <taxon>Arachnida</taxon>
        <taxon>Acari</taxon>
        <taxon>Parasitiformes</taxon>
        <taxon>Ixodida</taxon>
        <taxon>Ixodoidea</taxon>
        <taxon>Ixodidae</taxon>
        <taxon>Haemaphysalinae</taxon>
        <taxon>Haemaphysalis</taxon>
    </lineage>
</organism>
<feature type="compositionally biased region" description="Basic and acidic residues" evidence="2">
    <location>
        <begin position="1119"/>
        <end position="1138"/>
    </location>
</feature>
<dbReference type="Proteomes" id="UP000821853">
    <property type="component" value="Chromosome 4"/>
</dbReference>
<dbReference type="SMART" id="SM00408">
    <property type="entry name" value="IGc2"/>
    <property type="match status" value="5"/>
</dbReference>
<feature type="domain" description="Ig-like" evidence="3">
    <location>
        <begin position="353"/>
        <end position="429"/>
    </location>
</feature>
<dbReference type="GO" id="GO:0005886">
    <property type="term" value="C:plasma membrane"/>
    <property type="evidence" value="ECO:0007669"/>
    <property type="project" value="TreeGrafter"/>
</dbReference>